<gene>
    <name evidence="1" type="ORF">PSNMU_V1.4_AUG-EV-PASAV3_0052960</name>
</gene>
<keyword evidence="2" id="KW-1185">Reference proteome</keyword>
<feature type="non-terminal residue" evidence="1">
    <location>
        <position position="1"/>
    </location>
</feature>
<dbReference type="Proteomes" id="UP000291116">
    <property type="component" value="Unassembled WGS sequence"/>
</dbReference>
<dbReference type="EMBL" id="CAACVS010000170">
    <property type="protein sequence ID" value="VEU38454.1"/>
    <property type="molecule type" value="Genomic_DNA"/>
</dbReference>
<accession>A0A448Z8W7</accession>
<dbReference type="AlphaFoldDB" id="A0A448Z8W7"/>
<evidence type="ECO:0000313" key="2">
    <source>
        <dbReference type="Proteomes" id="UP000291116"/>
    </source>
</evidence>
<protein>
    <submittedName>
        <fullName evidence="1">Uncharacterized protein</fullName>
    </submittedName>
</protein>
<sequence>WVGYGEARGSIAAFLYVFTKGTSELPTKLRKVGGPSLAQQDLPETGPSFGADSLVIPLEKSSPRVARSKLGSYYERFPGGGNTLFGKRGSSVRLKDLKVYHGVYAEGEYIPFTDAEPFALY</sequence>
<reference evidence="1 2" key="1">
    <citation type="submission" date="2019-01" db="EMBL/GenBank/DDBJ databases">
        <authorList>
            <person name="Ferrante I. M."/>
        </authorList>
    </citation>
    <scope>NUCLEOTIDE SEQUENCE [LARGE SCALE GENOMIC DNA]</scope>
    <source>
        <strain evidence="1 2">B856</strain>
    </source>
</reference>
<organism evidence="1 2">
    <name type="scientific">Pseudo-nitzschia multistriata</name>
    <dbReference type="NCBI Taxonomy" id="183589"/>
    <lineage>
        <taxon>Eukaryota</taxon>
        <taxon>Sar</taxon>
        <taxon>Stramenopiles</taxon>
        <taxon>Ochrophyta</taxon>
        <taxon>Bacillariophyta</taxon>
        <taxon>Bacillariophyceae</taxon>
        <taxon>Bacillariophycidae</taxon>
        <taxon>Bacillariales</taxon>
        <taxon>Bacillariaceae</taxon>
        <taxon>Pseudo-nitzschia</taxon>
    </lineage>
</organism>
<name>A0A448Z8W7_9STRA</name>
<dbReference type="OrthoDB" id="25620at2759"/>
<proteinExistence type="predicted"/>
<evidence type="ECO:0000313" key="1">
    <source>
        <dbReference type="EMBL" id="VEU38454.1"/>
    </source>
</evidence>